<dbReference type="HOGENOM" id="CLU_3384801_0_0_1"/>
<name>X0B8X7_FUSOX</name>
<dbReference type="EMBL" id="JH658536">
    <property type="protein sequence ID" value="EXK78191.1"/>
    <property type="molecule type" value="Genomic_DNA"/>
</dbReference>
<sequence length="33" mass="3822">MCIYRLEVQRHHASVLITVPAEKVHEATYGWLA</sequence>
<reference evidence="1 2" key="1">
    <citation type="submission" date="2011-11" db="EMBL/GenBank/DDBJ databases">
        <title>The Genome Sequence of Fusarium oxysporum PHW815.</title>
        <authorList>
            <consortium name="The Broad Institute Genome Sequencing Platform"/>
            <person name="Ma L.-J."/>
            <person name="Gale L.R."/>
            <person name="Schwartz D.C."/>
            <person name="Zhou S."/>
            <person name="Corby-Kistler H."/>
            <person name="Young S.K."/>
            <person name="Zeng Q."/>
            <person name="Gargeya S."/>
            <person name="Fitzgerald M."/>
            <person name="Haas B."/>
            <person name="Abouelleil A."/>
            <person name="Alvarado L."/>
            <person name="Arachchi H.M."/>
            <person name="Berlin A."/>
            <person name="Brown A."/>
            <person name="Chapman S.B."/>
            <person name="Chen Z."/>
            <person name="Dunbar C."/>
            <person name="Freedman E."/>
            <person name="Gearin G."/>
            <person name="Goldberg J."/>
            <person name="Griggs A."/>
            <person name="Gujja S."/>
            <person name="Heiman D."/>
            <person name="Howarth C."/>
            <person name="Larson L."/>
            <person name="Lui A."/>
            <person name="MacDonald P.J.P."/>
            <person name="Montmayeur A."/>
            <person name="Murphy C."/>
            <person name="Neiman D."/>
            <person name="Pearson M."/>
            <person name="Priest M."/>
            <person name="Roberts A."/>
            <person name="Saif S."/>
            <person name="Shea T."/>
            <person name="Shenoy N."/>
            <person name="Sisk P."/>
            <person name="Stolte C."/>
            <person name="Sykes S."/>
            <person name="Wortman J."/>
            <person name="Nusbaum C."/>
            <person name="Birren B."/>
        </authorList>
    </citation>
    <scope>NUCLEOTIDE SEQUENCE [LARGE SCALE GENOMIC DNA]</scope>
    <source>
        <strain evidence="1 2">54005</strain>
    </source>
</reference>
<protein>
    <submittedName>
        <fullName evidence="1">Uncharacterized protein</fullName>
    </submittedName>
</protein>
<proteinExistence type="predicted"/>
<evidence type="ECO:0000313" key="2">
    <source>
        <dbReference type="Proteomes" id="UP000030663"/>
    </source>
</evidence>
<gene>
    <name evidence="1" type="ORF">FOQG_17115</name>
</gene>
<dbReference type="AlphaFoldDB" id="X0B8X7"/>
<keyword evidence="2" id="KW-1185">Reference proteome</keyword>
<evidence type="ECO:0000313" key="1">
    <source>
        <dbReference type="EMBL" id="EXK78191.1"/>
    </source>
</evidence>
<organism evidence="1 2">
    <name type="scientific">Fusarium oxysporum f. sp. raphani 54005</name>
    <dbReference type="NCBI Taxonomy" id="1089458"/>
    <lineage>
        <taxon>Eukaryota</taxon>
        <taxon>Fungi</taxon>
        <taxon>Dikarya</taxon>
        <taxon>Ascomycota</taxon>
        <taxon>Pezizomycotina</taxon>
        <taxon>Sordariomycetes</taxon>
        <taxon>Hypocreomycetidae</taxon>
        <taxon>Hypocreales</taxon>
        <taxon>Nectriaceae</taxon>
        <taxon>Fusarium</taxon>
        <taxon>Fusarium oxysporum species complex</taxon>
    </lineage>
</organism>
<dbReference type="Proteomes" id="UP000030663">
    <property type="component" value="Unassembled WGS sequence"/>
</dbReference>
<accession>X0B8X7</accession>